<comment type="caution">
    <text evidence="2">The sequence shown here is derived from an EMBL/GenBank/DDBJ whole genome shotgun (WGS) entry which is preliminary data.</text>
</comment>
<evidence type="ECO:0000313" key="2">
    <source>
        <dbReference type="EMBL" id="KKL66921.1"/>
    </source>
</evidence>
<accession>A0A0F9EKX4</accession>
<reference evidence="2" key="1">
    <citation type="journal article" date="2015" name="Nature">
        <title>Complex archaea that bridge the gap between prokaryotes and eukaryotes.</title>
        <authorList>
            <person name="Spang A."/>
            <person name="Saw J.H."/>
            <person name="Jorgensen S.L."/>
            <person name="Zaremba-Niedzwiedzka K."/>
            <person name="Martijn J."/>
            <person name="Lind A.E."/>
            <person name="van Eijk R."/>
            <person name="Schleper C."/>
            <person name="Guy L."/>
            <person name="Ettema T.J."/>
        </authorList>
    </citation>
    <scope>NUCLEOTIDE SEQUENCE</scope>
</reference>
<dbReference type="AlphaFoldDB" id="A0A0F9EKX4"/>
<gene>
    <name evidence="2" type="ORF">LCGC14_2140150</name>
</gene>
<protein>
    <submittedName>
        <fullName evidence="2">Uncharacterized protein</fullName>
    </submittedName>
</protein>
<keyword evidence="1" id="KW-0472">Membrane</keyword>
<sequence>MKFKFKRNFLQKIKQMQKHKLINKLLILFILIYSIAFISLFSGLSIALFAMLENISIPHEYFFIDFDSSSPLLRAPYKIDNEGFSEITNMDINLSVDLYYTEEYANTEKQVKVFSKIERIKKIKPYNIYEANIEGNSENFNITRLDNFWLNANLSKAYYYLLNIKITGKYHLGIIPFSLIISNLDPYCTTCG</sequence>
<dbReference type="EMBL" id="LAZR01027050">
    <property type="protein sequence ID" value="KKL66921.1"/>
    <property type="molecule type" value="Genomic_DNA"/>
</dbReference>
<keyword evidence="1" id="KW-1133">Transmembrane helix</keyword>
<feature type="transmembrane region" description="Helical" evidence="1">
    <location>
        <begin position="21"/>
        <end position="52"/>
    </location>
</feature>
<proteinExistence type="predicted"/>
<keyword evidence="1" id="KW-0812">Transmembrane</keyword>
<organism evidence="2">
    <name type="scientific">marine sediment metagenome</name>
    <dbReference type="NCBI Taxonomy" id="412755"/>
    <lineage>
        <taxon>unclassified sequences</taxon>
        <taxon>metagenomes</taxon>
        <taxon>ecological metagenomes</taxon>
    </lineage>
</organism>
<name>A0A0F9EKX4_9ZZZZ</name>
<evidence type="ECO:0000256" key="1">
    <source>
        <dbReference type="SAM" id="Phobius"/>
    </source>
</evidence>